<protein>
    <submittedName>
        <fullName evidence="1">Uncharacterized protein</fullName>
    </submittedName>
</protein>
<dbReference type="AlphaFoldDB" id="A0A660SQW0"/>
<dbReference type="Proteomes" id="UP000271125">
    <property type="component" value="Unassembled WGS sequence"/>
</dbReference>
<gene>
    <name evidence="1" type="ORF">DRP43_00730</name>
</gene>
<organism evidence="1 2">
    <name type="scientific">candidate division TA06 bacterium</name>
    <dbReference type="NCBI Taxonomy" id="2250710"/>
    <lineage>
        <taxon>Bacteria</taxon>
        <taxon>Bacteria division TA06</taxon>
    </lineage>
</organism>
<accession>A0A660SQW0</accession>
<evidence type="ECO:0000313" key="1">
    <source>
        <dbReference type="EMBL" id="RKX72456.1"/>
    </source>
</evidence>
<proteinExistence type="predicted"/>
<sequence length="630" mass="69653">MTKLTIKDFIYGIIDTLEARSLPDGAASVALNWLTAGDRIELRRGYNILGNTLSGSGKITGLIVAKKRDGSELIYRTRGKKLEYYNADTDEWEEVGTDVLGDDADGKEISFAEYHPIAGDQLFINSPYGPFLKIMMANPTDYADMYNASKNYKGYIQIKQHRMFLWGRLKDKTGLYLSYIDKQEFSDYTSVSGEVIGTGDGSTKTFSNTLAFKAGGAKRTCFGIVVTDGVETFTDNKDGTLTGDKGGTGTINYMTGEISVTFKTAPNNAQDITCDYQWEDSTDGGVCDFTHSATRQAGEGLSFRQDEGGDIMSVASYGQDEYCFHEKKSWVLRLTTDDTNATNLIYREKSGIPNWRAAVPTAEGVYYIDNSSDKDPQMKSLMLQPLSGSVLPVPISRAKRYKNTLQGIDLSNYEFDQAVGIEWGDKILFACRTKDSDVNNRVIVYDKKKKTIDVMDYYVSVFGIYGGTLIAGDPLTNNVYTLFSGFDDDDSLINNYWEGNNSNLGFMGLKKVKKLVIQGKIAKEQIIKVSASIDQGAWVEIGEIKGTGDYVDIGQAISVGSLTVGSKEIGGGGSGVNAYNYKHEMAIPFGKFDRIKLRFEATELGYADISTIQFYDIRLKSEKISSKYRS</sequence>
<name>A0A660SQW0_UNCT6</name>
<dbReference type="EMBL" id="QNBD01000019">
    <property type="protein sequence ID" value="RKX72456.1"/>
    <property type="molecule type" value="Genomic_DNA"/>
</dbReference>
<comment type="caution">
    <text evidence="1">The sequence shown here is derived from an EMBL/GenBank/DDBJ whole genome shotgun (WGS) entry which is preliminary data.</text>
</comment>
<reference evidence="1 2" key="1">
    <citation type="submission" date="2018-06" db="EMBL/GenBank/DDBJ databases">
        <title>Extensive metabolic versatility and redundancy in microbially diverse, dynamic hydrothermal sediments.</title>
        <authorList>
            <person name="Dombrowski N."/>
            <person name="Teske A."/>
            <person name="Baker B.J."/>
        </authorList>
    </citation>
    <scope>NUCLEOTIDE SEQUENCE [LARGE SCALE GENOMIC DNA]</scope>
    <source>
        <strain evidence="1">B10_G13</strain>
    </source>
</reference>
<evidence type="ECO:0000313" key="2">
    <source>
        <dbReference type="Proteomes" id="UP000271125"/>
    </source>
</evidence>